<name>A0ABT5FJ07_9GAMM</name>
<gene>
    <name evidence="1" type="ORF">PN838_23630</name>
</gene>
<evidence type="ECO:0000313" key="1">
    <source>
        <dbReference type="EMBL" id="MDC2891188.1"/>
    </source>
</evidence>
<reference evidence="1 2" key="1">
    <citation type="submission" date="2023-01" db="EMBL/GenBank/DDBJ databases">
        <title>Psychrosphaera sp. nov., isolated from marine algae.</title>
        <authorList>
            <person name="Bayburt H."/>
            <person name="Choi B.J."/>
            <person name="Kim J.M."/>
            <person name="Choi D.G."/>
            <person name="Jeon C.O."/>
        </authorList>
    </citation>
    <scope>NUCLEOTIDE SEQUENCE [LARGE SCALE GENOMIC DNA]</scope>
    <source>
        <strain evidence="1 2">G1-22</strain>
    </source>
</reference>
<protein>
    <submittedName>
        <fullName evidence="1">Uncharacterized protein</fullName>
    </submittedName>
</protein>
<dbReference type="Proteomes" id="UP001528411">
    <property type="component" value="Unassembled WGS sequence"/>
</dbReference>
<evidence type="ECO:0000313" key="2">
    <source>
        <dbReference type="Proteomes" id="UP001528411"/>
    </source>
</evidence>
<keyword evidence="2" id="KW-1185">Reference proteome</keyword>
<comment type="caution">
    <text evidence="1">The sequence shown here is derived from an EMBL/GenBank/DDBJ whole genome shotgun (WGS) entry which is preliminary data.</text>
</comment>
<accession>A0ABT5FJ07</accession>
<dbReference type="RefSeq" id="WP_272182215.1">
    <property type="nucleotide sequence ID" value="NZ_JAQOMS010000002.1"/>
</dbReference>
<organism evidence="1 2">
    <name type="scientific">Psychrosphaera algicola</name>
    <dbReference type="NCBI Taxonomy" id="3023714"/>
    <lineage>
        <taxon>Bacteria</taxon>
        <taxon>Pseudomonadati</taxon>
        <taxon>Pseudomonadota</taxon>
        <taxon>Gammaproteobacteria</taxon>
        <taxon>Alteromonadales</taxon>
        <taxon>Pseudoalteromonadaceae</taxon>
        <taxon>Psychrosphaera</taxon>
    </lineage>
</organism>
<sequence length="220" mass="23391">MTWDASSASDTVTPMLTVTINGTSVTTDAFSSASSSPSDVLGGVRYAIFKLGDNGSTIPSAAYYIDDIKIYSDIAGTTVAFEDDFESYNVGDSLDDDNTASPYNSNTAEAVVAEVTKGGDSVDPVDPVDNQMAKITDSMTDDAGELRYKLSDAISEGKLTVSFWKDDMAETSEGVAKDAYIGLYGESTSTSNAIVDLRIQADKFVIRDQDDIDVTVPFVP</sequence>
<proteinExistence type="predicted"/>
<dbReference type="EMBL" id="JAQOMS010000002">
    <property type="protein sequence ID" value="MDC2891188.1"/>
    <property type="molecule type" value="Genomic_DNA"/>
</dbReference>